<evidence type="ECO:0000256" key="1">
    <source>
        <dbReference type="SAM" id="Coils"/>
    </source>
</evidence>
<evidence type="ECO:0000313" key="3">
    <source>
        <dbReference type="Proteomes" id="UP000014113"/>
    </source>
</evidence>
<dbReference type="EMBL" id="ASWJ01000006">
    <property type="protein sequence ID" value="EOW83927.1"/>
    <property type="molecule type" value="Genomic_DNA"/>
</dbReference>
<dbReference type="Proteomes" id="UP000014113">
    <property type="component" value="Unassembled WGS sequence"/>
</dbReference>
<dbReference type="PATRIC" id="fig|1121865.3.peg.1675"/>
<dbReference type="RefSeq" id="WP_016183840.1">
    <property type="nucleotide sequence ID" value="NZ_JXKI01000003.1"/>
</dbReference>
<gene>
    <name evidence="2" type="ORF">I568_01374</name>
</gene>
<feature type="coiled-coil region" evidence="1">
    <location>
        <begin position="1"/>
        <end position="61"/>
    </location>
</feature>
<accession>S0K608</accession>
<protein>
    <recommendedName>
        <fullName evidence="4">V-type ATPase, subunit F</fullName>
    </recommendedName>
</protein>
<dbReference type="OrthoDB" id="9979476at2"/>
<keyword evidence="3" id="KW-1185">Reference proteome</keyword>
<proteinExistence type="predicted"/>
<evidence type="ECO:0008006" key="4">
    <source>
        <dbReference type="Google" id="ProtNLM"/>
    </source>
</evidence>
<dbReference type="AlphaFoldDB" id="S0K608"/>
<name>S0K608_9ENTE</name>
<evidence type="ECO:0000313" key="2">
    <source>
        <dbReference type="EMBL" id="EOW83927.1"/>
    </source>
</evidence>
<keyword evidence="1" id="KW-0175">Coiled coil</keyword>
<sequence length="107" mass="12230">MQEALEKIQQAENHNQELLALAKQKVHDYHQQQQATLARLQKEYKAEVARFIQEKEAEETNKLAARKESLASEVATMKKHLADSYEKNAQAAIAQVIEKVLKTYGSH</sequence>
<comment type="caution">
    <text evidence="2">The sequence shown here is derived from an EMBL/GenBank/DDBJ whole genome shotgun (WGS) entry which is preliminary data.</text>
</comment>
<reference evidence="2 3" key="1">
    <citation type="submission" date="2013-03" db="EMBL/GenBank/DDBJ databases">
        <title>The Genome Sequence of Enterococcus columbae ATCC_51263 (PacBio/Illumina hybrid assembly).</title>
        <authorList>
            <consortium name="The Broad Institute Genomics Platform"/>
            <consortium name="The Broad Institute Genome Sequencing Center for Infectious Disease"/>
            <person name="Earl A."/>
            <person name="Russ C."/>
            <person name="Gilmore M."/>
            <person name="Surin D."/>
            <person name="Walker B."/>
            <person name="Young S."/>
            <person name="Zeng Q."/>
            <person name="Gargeya S."/>
            <person name="Fitzgerald M."/>
            <person name="Haas B."/>
            <person name="Abouelleil A."/>
            <person name="Allen A.W."/>
            <person name="Alvarado L."/>
            <person name="Arachchi H.M."/>
            <person name="Berlin A.M."/>
            <person name="Chapman S.B."/>
            <person name="Gainer-Dewar J."/>
            <person name="Goldberg J."/>
            <person name="Griggs A."/>
            <person name="Gujja S."/>
            <person name="Hansen M."/>
            <person name="Howarth C."/>
            <person name="Imamovic A."/>
            <person name="Ireland A."/>
            <person name="Larimer J."/>
            <person name="McCowan C."/>
            <person name="Murphy C."/>
            <person name="Pearson M."/>
            <person name="Poon T.W."/>
            <person name="Priest M."/>
            <person name="Roberts A."/>
            <person name="Saif S."/>
            <person name="Shea T."/>
            <person name="Sisk P."/>
            <person name="Sykes S."/>
            <person name="Wortman J."/>
            <person name="Nusbaum C."/>
            <person name="Birren B."/>
        </authorList>
    </citation>
    <scope>NUCLEOTIDE SEQUENCE [LARGE SCALE GENOMIC DNA]</scope>
    <source>
        <strain evidence="2 3">ATCC 51263</strain>
    </source>
</reference>
<organism evidence="2 3">
    <name type="scientific">Enterococcus columbae DSM 7374 = ATCC 51263</name>
    <dbReference type="NCBI Taxonomy" id="1121865"/>
    <lineage>
        <taxon>Bacteria</taxon>
        <taxon>Bacillati</taxon>
        <taxon>Bacillota</taxon>
        <taxon>Bacilli</taxon>
        <taxon>Lactobacillales</taxon>
        <taxon>Enterococcaceae</taxon>
        <taxon>Enterococcus</taxon>
    </lineage>
</organism>
<dbReference type="STRING" id="1121865.OMW_01731"/>